<dbReference type="PANTHER" id="PTHR12526">
    <property type="entry name" value="GLYCOSYLTRANSFERASE"/>
    <property type="match status" value="1"/>
</dbReference>
<sequence length="333" mass="35960">MQLVALVEDEHHVCCRYRLAALRPPLAAAGHALHFRTLPRGWAGRLALGRDLGDADAVILQRKLLPRVALALLRRRVKRLIFDFDDAVWLRDSYSAKGFDDPRRLRGFRAVCAAADLVVAGNPYLAAEARRWAPAGRVVVVPTVVDVAKYPPPAPPGAGLRLVWVGSSSTLRGLERFTPTLSAIGRAVPGVRLKLVCDRFISIPDLPVEECVWNEATEPAELAAADVGIGWVPDDPWSRGKCGLKVLQYQAAGLPVVANPVGVQADFVTPDTGFTATTTDEWVTAVRRLADDAALRARLGATGRRQVEARYSVPAAGALWNAALDRLAPARAA</sequence>
<dbReference type="OrthoDB" id="9815351at2"/>
<dbReference type="RefSeq" id="WP_145234433.1">
    <property type="nucleotide sequence ID" value="NZ_CP036273.1"/>
</dbReference>
<organism evidence="2 3">
    <name type="scientific">Urbifossiella limnaea</name>
    <dbReference type="NCBI Taxonomy" id="2528023"/>
    <lineage>
        <taxon>Bacteria</taxon>
        <taxon>Pseudomonadati</taxon>
        <taxon>Planctomycetota</taxon>
        <taxon>Planctomycetia</taxon>
        <taxon>Gemmatales</taxon>
        <taxon>Gemmataceae</taxon>
        <taxon>Urbifossiella</taxon>
    </lineage>
</organism>
<evidence type="ECO:0000259" key="1">
    <source>
        <dbReference type="Pfam" id="PF13524"/>
    </source>
</evidence>
<dbReference type="InterPro" id="IPR055259">
    <property type="entry name" value="YkvP/CgeB_Glyco_trans-like"/>
</dbReference>
<dbReference type="Proteomes" id="UP000319576">
    <property type="component" value="Chromosome"/>
</dbReference>
<accession>A0A517XMY4</accession>
<evidence type="ECO:0000313" key="2">
    <source>
        <dbReference type="EMBL" id="QDU18861.1"/>
    </source>
</evidence>
<dbReference type="AlphaFoldDB" id="A0A517XMY4"/>
<dbReference type="KEGG" id="uli:ETAA1_07570"/>
<evidence type="ECO:0000313" key="3">
    <source>
        <dbReference type="Proteomes" id="UP000319576"/>
    </source>
</evidence>
<keyword evidence="3" id="KW-1185">Reference proteome</keyword>
<dbReference type="Pfam" id="PF13524">
    <property type="entry name" value="Glyco_trans_1_2"/>
    <property type="match status" value="1"/>
</dbReference>
<protein>
    <recommendedName>
        <fullName evidence="1">Spore protein YkvP/CgeB glycosyl transferase-like domain-containing protein</fullName>
    </recommendedName>
</protein>
<proteinExistence type="predicted"/>
<name>A0A517XMY4_9BACT</name>
<dbReference type="SUPFAM" id="SSF53756">
    <property type="entry name" value="UDP-Glycosyltransferase/glycogen phosphorylase"/>
    <property type="match status" value="1"/>
</dbReference>
<dbReference type="GO" id="GO:0016757">
    <property type="term" value="F:glycosyltransferase activity"/>
    <property type="evidence" value="ECO:0007669"/>
    <property type="project" value="TreeGrafter"/>
</dbReference>
<dbReference type="PANTHER" id="PTHR12526:SF600">
    <property type="entry name" value="GLYCOSYL TRANSFERASE GROUP 1"/>
    <property type="match status" value="1"/>
</dbReference>
<feature type="domain" description="Spore protein YkvP/CgeB glycosyl transferase-like" evidence="1">
    <location>
        <begin position="238"/>
        <end position="312"/>
    </location>
</feature>
<gene>
    <name evidence="2" type="ORF">ETAA1_07570</name>
</gene>
<dbReference type="Gene3D" id="3.40.50.2000">
    <property type="entry name" value="Glycogen Phosphorylase B"/>
    <property type="match status" value="2"/>
</dbReference>
<reference evidence="2 3" key="1">
    <citation type="submission" date="2019-02" db="EMBL/GenBank/DDBJ databases">
        <title>Deep-cultivation of Planctomycetes and their phenomic and genomic characterization uncovers novel biology.</title>
        <authorList>
            <person name="Wiegand S."/>
            <person name="Jogler M."/>
            <person name="Boedeker C."/>
            <person name="Pinto D."/>
            <person name="Vollmers J."/>
            <person name="Rivas-Marin E."/>
            <person name="Kohn T."/>
            <person name="Peeters S.H."/>
            <person name="Heuer A."/>
            <person name="Rast P."/>
            <person name="Oberbeckmann S."/>
            <person name="Bunk B."/>
            <person name="Jeske O."/>
            <person name="Meyerdierks A."/>
            <person name="Storesund J.E."/>
            <person name="Kallscheuer N."/>
            <person name="Luecker S."/>
            <person name="Lage O.M."/>
            <person name="Pohl T."/>
            <person name="Merkel B.J."/>
            <person name="Hornburger P."/>
            <person name="Mueller R.-W."/>
            <person name="Bruemmer F."/>
            <person name="Labrenz M."/>
            <person name="Spormann A.M."/>
            <person name="Op den Camp H."/>
            <person name="Overmann J."/>
            <person name="Amann R."/>
            <person name="Jetten M.S.M."/>
            <person name="Mascher T."/>
            <person name="Medema M.H."/>
            <person name="Devos D.P."/>
            <person name="Kaster A.-K."/>
            <person name="Ovreas L."/>
            <person name="Rohde M."/>
            <person name="Galperin M.Y."/>
            <person name="Jogler C."/>
        </authorList>
    </citation>
    <scope>NUCLEOTIDE SEQUENCE [LARGE SCALE GENOMIC DNA]</scope>
    <source>
        <strain evidence="2 3">ETA_A1</strain>
    </source>
</reference>
<dbReference type="EMBL" id="CP036273">
    <property type="protein sequence ID" value="QDU18861.1"/>
    <property type="molecule type" value="Genomic_DNA"/>
</dbReference>